<reference evidence="9" key="1">
    <citation type="submission" date="2020-01" db="EMBL/GenBank/DDBJ databases">
        <authorList>
            <person name="Meier V. D."/>
            <person name="Meier V D."/>
        </authorList>
    </citation>
    <scope>NUCLEOTIDE SEQUENCE</scope>
    <source>
        <strain evidence="9">HLG_WM_MAG_08</strain>
    </source>
</reference>
<dbReference type="InterPro" id="IPR001915">
    <property type="entry name" value="Peptidase_M48"/>
</dbReference>
<dbReference type="GO" id="GO:0051603">
    <property type="term" value="P:proteolysis involved in protein catabolic process"/>
    <property type="evidence" value="ECO:0007669"/>
    <property type="project" value="TreeGrafter"/>
</dbReference>
<protein>
    <submittedName>
        <fullName evidence="9">Exported zinc metalloprotease YfgC</fullName>
    </submittedName>
</protein>
<evidence type="ECO:0000256" key="2">
    <source>
        <dbReference type="ARBA" id="ARBA00022670"/>
    </source>
</evidence>
<evidence type="ECO:0000256" key="1">
    <source>
        <dbReference type="ARBA" id="ARBA00001947"/>
    </source>
</evidence>
<dbReference type="InterPro" id="IPR051156">
    <property type="entry name" value="Mito/Outer_Membr_Metalloprot"/>
</dbReference>
<keyword evidence="7" id="KW-0732">Signal</keyword>
<name>A0A6S6U4L4_9GAMM</name>
<dbReference type="PANTHER" id="PTHR22726">
    <property type="entry name" value="METALLOENDOPEPTIDASE OMA1"/>
    <property type="match status" value="1"/>
</dbReference>
<keyword evidence="5" id="KW-0862">Zinc</keyword>
<organism evidence="9">
    <name type="scientific">uncultured Thiotrichaceae bacterium</name>
    <dbReference type="NCBI Taxonomy" id="298394"/>
    <lineage>
        <taxon>Bacteria</taxon>
        <taxon>Pseudomonadati</taxon>
        <taxon>Pseudomonadota</taxon>
        <taxon>Gammaproteobacteria</taxon>
        <taxon>Thiotrichales</taxon>
        <taxon>Thiotrichaceae</taxon>
        <taxon>environmental samples</taxon>
    </lineage>
</organism>
<comment type="cofactor">
    <cofactor evidence="1">
        <name>Zn(2+)</name>
        <dbReference type="ChEBI" id="CHEBI:29105"/>
    </cofactor>
</comment>
<dbReference type="SUPFAM" id="SSF48452">
    <property type="entry name" value="TPR-like"/>
    <property type="match status" value="1"/>
</dbReference>
<dbReference type="AlphaFoldDB" id="A0A6S6U4L4"/>
<evidence type="ECO:0000256" key="5">
    <source>
        <dbReference type="ARBA" id="ARBA00022833"/>
    </source>
</evidence>
<dbReference type="Pfam" id="PF01435">
    <property type="entry name" value="Peptidase_M48"/>
    <property type="match status" value="1"/>
</dbReference>
<keyword evidence="4" id="KW-0378">Hydrolase</keyword>
<accession>A0A6S6U4L4</accession>
<evidence type="ECO:0000256" key="6">
    <source>
        <dbReference type="ARBA" id="ARBA00023049"/>
    </source>
</evidence>
<gene>
    <name evidence="9" type="ORF">HELGO_WM25079</name>
</gene>
<evidence type="ECO:0000313" key="9">
    <source>
        <dbReference type="EMBL" id="CAA6825207.1"/>
    </source>
</evidence>
<dbReference type="GO" id="GO:0016020">
    <property type="term" value="C:membrane"/>
    <property type="evidence" value="ECO:0007669"/>
    <property type="project" value="TreeGrafter"/>
</dbReference>
<dbReference type="GO" id="GO:0046872">
    <property type="term" value="F:metal ion binding"/>
    <property type="evidence" value="ECO:0007669"/>
    <property type="project" value="UniProtKB-KW"/>
</dbReference>
<dbReference type="GO" id="GO:0004222">
    <property type="term" value="F:metalloendopeptidase activity"/>
    <property type="evidence" value="ECO:0007669"/>
    <property type="project" value="InterPro"/>
</dbReference>
<keyword evidence="6 9" id="KW-0482">Metalloprotease</keyword>
<keyword evidence="2 9" id="KW-0645">Protease</keyword>
<evidence type="ECO:0000256" key="3">
    <source>
        <dbReference type="ARBA" id="ARBA00022723"/>
    </source>
</evidence>
<dbReference type="Gene3D" id="3.30.2010.10">
    <property type="entry name" value="Metalloproteases ('zincins'), catalytic domain"/>
    <property type="match status" value="1"/>
</dbReference>
<sequence>MKALHIAVSAFLLSSLLLPSHLLAEGNLFNQQTQGSLATGNIDSPAIGRQLFRTIRRSSSLIEDPELTGWISQLVNRLAVHAPGVSKTPYVAITRDPSVNAYALTGGIIIVHSGLILSTQTESELAAVLAHELAHLSQRHLTRMINDRKNSPLITGLGILASAAIASKSSEAAQAILSGTMAIQAQQQVSYSQHYESEADRVGLRILTAAHFNPQGMPSFLEKLDKGETNAYGNLSKYLRSHPLSIDRLSDTRSRAGNIKTPVQESVDYLFAREKIRAIYQSGQNTGTPGIPAEVASYQQALQQFRRNNYNGVLKVLGTRSARLPVALLIAQSLNATRRFAEAERMLTPLQRQHPQNAALTLILAQAVAGKGDRHYAWQLLNRLRPTANTGLEYFESAQHIAQQAGQYQEAVLYNAERNLRTGEYKYAQLALEQVLRGNNPEHVKAKLQRKLNEVKMAKNELNYLKK</sequence>
<feature type="domain" description="Peptidase M48" evidence="8">
    <location>
        <begin position="67"/>
        <end position="255"/>
    </location>
</feature>
<evidence type="ECO:0000259" key="8">
    <source>
        <dbReference type="Pfam" id="PF01435"/>
    </source>
</evidence>
<dbReference type="PANTHER" id="PTHR22726:SF1">
    <property type="entry name" value="METALLOENDOPEPTIDASE OMA1, MITOCHONDRIAL"/>
    <property type="match status" value="1"/>
</dbReference>
<dbReference type="InterPro" id="IPR011990">
    <property type="entry name" value="TPR-like_helical_dom_sf"/>
</dbReference>
<evidence type="ECO:0000256" key="7">
    <source>
        <dbReference type="SAM" id="SignalP"/>
    </source>
</evidence>
<feature type="signal peptide" evidence="7">
    <location>
        <begin position="1"/>
        <end position="24"/>
    </location>
</feature>
<evidence type="ECO:0000256" key="4">
    <source>
        <dbReference type="ARBA" id="ARBA00022801"/>
    </source>
</evidence>
<proteinExistence type="predicted"/>
<keyword evidence="3" id="KW-0479">Metal-binding</keyword>
<feature type="chain" id="PRO_5028145341" evidence="7">
    <location>
        <begin position="25"/>
        <end position="467"/>
    </location>
</feature>
<dbReference type="EMBL" id="CACVAV010000396">
    <property type="protein sequence ID" value="CAA6825207.1"/>
    <property type="molecule type" value="Genomic_DNA"/>
</dbReference>